<proteinExistence type="inferred from homology"/>
<protein>
    <recommendedName>
        <fullName evidence="8">DNA 3'-5' helicase</fullName>
        <ecNumber evidence="8">5.6.2.4</ecNumber>
    </recommendedName>
</protein>
<dbReference type="HOGENOM" id="CLU_008213_6_0_2"/>
<dbReference type="SMART" id="SM00490">
    <property type="entry name" value="HELICc"/>
    <property type="match status" value="1"/>
</dbReference>
<dbReference type="GO" id="GO:0043138">
    <property type="term" value="F:3'-5' DNA helicase activity"/>
    <property type="evidence" value="ECO:0007669"/>
    <property type="project" value="UniProtKB-EC"/>
</dbReference>
<dbReference type="CDD" id="cd18789">
    <property type="entry name" value="SF2_C_XPB"/>
    <property type="match status" value="1"/>
</dbReference>
<name>D2RFC1_ARCPA</name>
<dbReference type="CDD" id="cd17926">
    <property type="entry name" value="DEXHc_RE"/>
    <property type="match status" value="1"/>
</dbReference>
<keyword evidence="3" id="KW-0378">Hydrolase</keyword>
<evidence type="ECO:0000256" key="9">
    <source>
        <dbReference type="ARBA" id="ARBA00048988"/>
    </source>
</evidence>
<dbReference type="EMBL" id="CP001857">
    <property type="protein sequence ID" value="ADB58815.1"/>
    <property type="molecule type" value="Genomic_DNA"/>
</dbReference>
<evidence type="ECO:0000256" key="3">
    <source>
        <dbReference type="ARBA" id="ARBA00022801"/>
    </source>
</evidence>
<evidence type="ECO:0000256" key="5">
    <source>
        <dbReference type="ARBA" id="ARBA00022840"/>
    </source>
</evidence>
<evidence type="ECO:0000256" key="6">
    <source>
        <dbReference type="ARBA" id="ARBA00023235"/>
    </source>
</evidence>
<evidence type="ECO:0000313" key="12">
    <source>
        <dbReference type="EMBL" id="ADB58815.1"/>
    </source>
</evidence>
<dbReference type="InterPro" id="IPR040699">
    <property type="entry name" value="XPB_DRD"/>
</dbReference>
<evidence type="ECO:0000256" key="2">
    <source>
        <dbReference type="ARBA" id="ARBA00022741"/>
    </source>
</evidence>
<dbReference type="InterPro" id="IPR032438">
    <property type="entry name" value="ERCC3_RAD25_C"/>
</dbReference>
<dbReference type="STRING" id="572546.Arcpr_1771"/>
<accession>D2RFC1</accession>
<keyword evidence="6" id="KW-0413">Isomerase</keyword>
<evidence type="ECO:0000259" key="11">
    <source>
        <dbReference type="PROSITE" id="PS51194"/>
    </source>
</evidence>
<dbReference type="EC" id="5.6.2.4" evidence="8"/>
<dbReference type="PaxDb" id="572546-Arcpr_1771"/>
<keyword evidence="4" id="KW-0347">Helicase</keyword>
<dbReference type="RefSeq" id="WP_012941150.1">
    <property type="nucleotide sequence ID" value="NC_013741.1"/>
</dbReference>
<dbReference type="PROSITE" id="PS51194">
    <property type="entry name" value="HELICASE_CTER"/>
    <property type="match status" value="1"/>
</dbReference>
<evidence type="ECO:0000256" key="7">
    <source>
        <dbReference type="ARBA" id="ARBA00034617"/>
    </source>
</evidence>
<dbReference type="OrthoDB" id="11644at2157"/>
<dbReference type="SMART" id="SM00487">
    <property type="entry name" value="DEXDc"/>
    <property type="match status" value="1"/>
</dbReference>
<dbReference type="InterPro" id="IPR014001">
    <property type="entry name" value="Helicase_ATP-bd"/>
</dbReference>
<feature type="domain" description="Helicase ATP-binding" evidence="10">
    <location>
        <begin position="81"/>
        <end position="206"/>
    </location>
</feature>
<evidence type="ECO:0000256" key="8">
    <source>
        <dbReference type="ARBA" id="ARBA00034808"/>
    </source>
</evidence>
<evidence type="ECO:0000259" key="10">
    <source>
        <dbReference type="PROSITE" id="PS51192"/>
    </source>
</evidence>
<comment type="similarity">
    <text evidence="1">Belongs to the helicase family. RAD25/XPB subfamily.</text>
</comment>
<dbReference type="Pfam" id="PF16203">
    <property type="entry name" value="ERCC3_RAD25_C"/>
    <property type="match status" value="1"/>
</dbReference>
<keyword evidence="2" id="KW-0547">Nucleotide-binding</keyword>
<evidence type="ECO:0000256" key="1">
    <source>
        <dbReference type="ARBA" id="ARBA00006637"/>
    </source>
</evidence>
<evidence type="ECO:0000256" key="4">
    <source>
        <dbReference type="ARBA" id="ARBA00022806"/>
    </source>
</evidence>
<dbReference type="KEGG" id="apo:Arcpr_1771"/>
<dbReference type="InterPro" id="IPR050615">
    <property type="entry name" value="ATP-dep_DNA_Helicase"/>
</dbReference>
<dbReference type="InterPro" id="IPR001650">
    <property type="entry name" value="Helicase_C-like"/>
</dbReference>
<dbReference type="Pfam" id="PF18458">
    <property type="entry name" value="XPB_DRD"/>
    <property type="match status" value="1"/>
</dbReference>
<keyword evidence="5" id="KW-0067">ATP-binding</keyword>
<reference evidence="12 13" key="1">
    <citation type="journal article" date="2010" name="Stand. Genomic Sci.">
        <title>Complete genome sequence of Archaeoglobus profundus type strain (AV18).</title>
        <authorList>
            <person name="von Jan M."/>
            <person name="Lapidus A."/>
            <person name="Del Rio T.G."/>
            <person name="Copeland A."/>
            <person name="Tice H."/>
            <person name="Cheng J.F."/>
            <person name="Lucas S."/>
            <person name="Chen F."/>
            <person name="Nolan M."/>
            <person name="Goodwin L."/>
            <person name="Han C."/>
            <person name="Pitluck S."/>
            <person name="Liolios K."/>
            <person name="Ivanova N."/>
            <person name="Mavromatis K."/>
            <person name="Ovchinnikova G."/>
            <person name="Chertkov O."/>
            <person name="Pati A."/>
            <person name="Chen A."/>
            <person name="Palaniappan K."/>
            <person name="Land M."/>
            <person name="Hauser L."/>
            <person name="Chang Y.J."/>
            <person name="Jeffries C.D."/>
            <person name="Saunders E."/>
            <person name="Brettin T."/>
            <person name="Detter J.C."/>
            <person name="Chain P."/>
            <person name="Eichinger K."/>
            <person name="Huber H."/>
            <person name="Spring S."/>
            <person name="Rohde M."/>
            <person name="Goker M."/>
            <person name="Wirth R."/>
            <person name="Woyke T."/>
            <person name="Bristow J."/>
            <person name="Eisen J.A."/>
            <person name="Markowitz V."/>
            <person name="Hugenholtz P."/>
            <person name="Kyrpides N.C."/>
            <person name="Klenk H.P."/>
        </authorList>
    </citation>
    <scope>NUCLEOTIDE SEQUENCE [LARGE SCALE GENOMIC DNA]</scope>
    <source>
        <strain evidence="13">DSM 5631 / JCM 9629 / NBRC 100127 / Av18</strain>
    </source>
</reference>
<dbReference type="PROSITE" id="PS51192">
    <property type="entry name" value="HELICASE_ATP_BIND_1"/>
    <property type="match status" value="1"/>
</dbReference>
<feature type="domain" description="Helicase C-terminal" evidence="11">
    <location>
        <begin position="319"/>
        <end position="450"/>
    </location>
</feature>
<evidence type="ECO:0000313" key="13">
    <source>
        <dbReference type="Proteomes" id="UP000001901"/>
    </source>
</evidence>
<organism evidence="12 13">
    <name type="scientific">Archaeoglobus profundus (strain DSM 5631 / JCM 9629 / NBRC 100127 / Av18)</name>
    <dbReference type="NCBI Taxonomy" id="572546"/>
    <lineage>
        <taxon>Archaea</taxon>
        <taxon>Methanobacteriati</taxon>
        <taxon>Methanobacteriota</taxon>
        <taxon>Archaeoglobi</taxon>
        <taxon>Archaeoglobales</taxon>
        <taxon>Archaeoglobaceae</taxon>
        <taxon>Archaeoglobus</taxon>
    </lineage>
</organism>
<comment type="catalytic activity">
    <reaction evidence="9">
        <text>ATP + H2O = ADP + phosphate + H(+)</text>
        <dbReference type="Rhea" id="RHEA:13065"/>
        <dbReference type="ChEBI" id="CHEBI:15377"/>
        <dbReference type="ChEBI" id="CHEBI:15378"/>
        <dbReference type="ChEBI" id="CHEBI:30616"/>
        <dbReference type="ChEBI" id="CHEBI:43474"/>
        <dbReference type="ChEBI" id="CHEBI:456216"/>
        <dbReference type="EC" id="5.6.2.4"/>
    </reaction>
</comment>
<dbReference type="InterPro" id="IPR027417">
    <property type="entry name" value="P-loop_NTPase"/>
</dbReference>
<dbReference type="Gene3D" id="3.40.50.300">
    <property type="entry name" value="P-loop containing nucleotide triphosphate hydrolases"/>
    <property type="match status" value="2"/>
</dbReference>
<comment type="catalytic activity">
    <reaction evidence="7">
        <text>Couples ATP hydrolysis with the unwinding of duplex DNA by translocating in the 3'-5' direction.</text>
        <dbReference type="EC" id="5.6.2.4"/>
    </reaction>
</comment>
<dbReference type="Proteomes" id="UP000001901">
    <property type="component" value="Chromosome"/>
</dbReference>
<dbReference type="GO" id="GO:0005524">
    <property type="term" value="F:ATP binding"/>
    <property type="evidence" value="ECO:0007669"/>
    <property type="project" value="UniProtKB-KW"/>
</dbReference>
<sequence>MIATLRYERGTIRIEGGVHVPLAKWDERSRCYRALAYKYRDIVDYLRNSGIEFEDHVQDNVIPCPYFDVEIELRDYQAEAVERWMNGKKGVIVLPTGAGKTYIALEIIGRLSVSTLIVVPTLALVDQWKDKLSALFDSHYVGEFTGRRKELRPITVTTYDSAYVNAETLGDKFLLLVFDEVHHLPAECYRQIAEMSIAPYRLGLTAVYEREDGLHALLPDLVGGVVYELKPKDLAGKHLANYVVERIRVPLTEKELEEYKRKARKFRDYVASRRIRLKDVEDFRQVVMLTGIDEEAYEALRSWEVARKIAFNSKNKLKVLRDLLEKHKGDKIIIFTRYNDLVYTISRVFLIPAITHKTSDKERKLILDGFRRGKFKAIVTSQVLDEGIDVPDANVGIIVSGTGSSREFIQRLGRILRPAEGKDLAVLYELVSKDTGEVRVAKRRAKKIKS</sequence>
<dbReference type="GO" id="GO:0003677">
    <property type="term" value="F:DNA binding"/>
    <property type="evidence" value="ECO:0007669"/>
    <property type="project" value="InterPro"/>
</dbReference>
<dbReference type="Gene3D" id="3.40.1170.30">
    <property type="match status" value="1"/>
</dbReference>
<dbReference type="PANTHER" id="PTHR11274:SF0">
    <property type="entry name" value="GENERAL TRANSCRIPTION AND DNA REPAIR FACTOR IIH HELICASE SUBUNIT XPB"/>
    <property type="match status" value="1"/>
</dbReference>
<dbReference type="InterPro" id="IPR006935">
    <property type="entry name" value="Helicase/UvrB_N"/>
</dbReference>
<keyword evidence="13" id="KW-1185">Reference proteome</keyword>
<dbReference type="eggNOG" id="arCOG00874">
    <property type="taxonomic scope" value="Archaea"/>
</dbReference>
<dbReference type="Pfam" id="PF04851">
    <property type="entry name" value="ResIII"/>
    <property type="match status" value="1"/>
</dbReference>
<dbReference type="AlphaFoldDB" id="D2RFC1"/>
<dbReference type="GO" id="GO:0016787">
    <property type="term" value="F:hydrolase activity"/>
    <property type="evidence" value="ECO:0007669"/>
    <property type="project" value="UniProtKB-KW"/>
</dbReference>
<dbReference type="GeneID" id="8740466"/>
<dbReference type="SUPFAM" id="SSF52540">
    <property type="entry name" value="P-loop containing nucleoside triphosphate hydrolases"/>
    <property type="match status" value="2"/>
</dbReference>
<gene>
    <name evidence="12" type="ordered locus">Arcpr_1771</name>
</gene>
<dbReference type="PANTHER" id="PTHR11274">
    <property type="entry name" value="RAD25/XP-B DNA REPAIR HELICASE"/>
    <property type="match status" value="1"/>
</dbReference>